<protein>
    <submittedName>
        <fullName evidence="2">Uncharacterized protein</fullName>
    </submittedName>
</protein>
<dbReference type="AlphaFoldDB" id="A0A5E7RGV6"/>
<reference evidence="2 3" key="1">
    <citation type="submission" date="2019-09" db="EMBL/GenBank/DDBJ databases">
        <authorList>
            <person name="Chandra G."/>
            <person name="Truman W A."/>
        </authorList>
    </citation>
    <scope>NUCLEOTIDE SEQUENCE [LARGE SCALE GENOMIC DNA]</scope>
    <source>
        <strain evidence="2">PS922</strain>
    </source>
</reference>
<evidence type="ECO:0000313" key="3">
    <source>
        <dbReference type="Proteomes" id="UP000325565"/>
    </source>
</evidence>
<dbReference type="RefSeq" id="WP_154863060.1">
    <property type="nucleotide sequence ID" value="NZ_CABVJB010000002.1"/>
</dbReference>
<keyword evidence="1" id="KW-0175">Coiled coil</keyword>
<organism evidence="2 3">
    <name type="scientific">Pseudomonas fluorescens</name>
    <dbReference type="NCBI Taxonomy" id="294"/>
    <lineage>
        <taxon>Bacteria</taxon>
        <taxon>Pseudomonadati</taxon>
        <taxon>Pseudomonadota</taxon>
        <taxon>Gammaproteobacteria</taxon>
        <taxon>Pseudomonadales</taxon>
        <taxon>Pseudomonadaceae</taxon>
        <taxon>Pseudomonas</taxon>
    </lineage>
</organism>
<sequence length="116" mass="13474">MPTENRSNTVLTPRPGKEFWDKLNALPRYMFLLKPSDAGVQKLEDRTGNWIEVHEAQQVVDQAQEEINQIRAERDALQLRLNAADHRIDELADLAPEIRSQDGRRFHAYRLQPLMA</sequence>
<proteinExistence type="predicted"/>
<dbReference type="EMBL" id="CABVJB010000002">
    <property type="protein sequence ID" value="VVP73204.1"/>
    <property type="molecule type" value="Genomic_DNA"/>
</dbReference>
<accession>A0A5E7RGV6</accession>
<evidence type="ECO:0000313" key="2">
    <source>
        <dbReference type="EMBL" id="VVP73204.1"/>
    </source>
</evidence>
<feature type="coiled-coil region" evidence="1">
    <location>
        <begin position="53"/>
        <end position="94"/>
    </location>
</feature>
<name>A0A5E7RGV6_PSEFL</name>
<evidence type="ECO:0000256" key="1">
    <source>
        <dbReference type="SAM" id="Coils"/>
    </source>
</evidence>
<gene>
    <name evidence="2" type="ORF">PS922_01039</name>
</gene>
<dbReference type="Proteomes" id="UP000325565">
    <property type="component" value="Unassembled WGS sequence"/>
</dbReference>